<organism evidence="1 2">
    <name type="scientific">Hirundo rustica rustica</name>
    <dbReference type="NCBI Taxonomy" id="333673"/>
    <lineage>
        <taxon>Eukaryota</taxon>
        <taxon>Metazoa</taxon>
        <taxon>Chordata</taxon>
        <taxon>Craniata</taxon>
        <taxon>Vertebrata</taxon>
        <taxon>Euteleostomi</taxon>
        <taxon>Archelosauria</taxon>
        <taxon>Archosauria</taxon>
        <taxon>Dinosauria</taxon>
        <taxon>Saurischia</taxon>
        <taxon>Theropoda</taxon>
        <taxon>Coelurosauria</taxon>
        <taxon>Aves</taxon>
        <taxon>Neognathae</taxon>
        <taxon>Neoaves</taxon>
        <taxon>Telluraves</taxon>
        <taxon>Australaves</taxon>
        <taxon>Passeriformes</taxon>
        <taxon>Sylvioidea</taxon>
        <taxon>Hirundinidae</taxon>
        <taxon>Hirundo</taxon>
    </lineage>
</organism>
<dbReference type="AlphaFoldDB" id="A0A3M0IYV0"/>
<evidence type="ECO:0000313" key="1">
    <source>
        <dbReference type="EMBL" id="RMB93728.1"/>
    </source>
</evidence>
<keyword evidence="2" id="KW-1185">Reference proteome</keyword>
<protein>
    <submittedName>
        <fullName evidence="1">Uncharacterized protein</fullName>
    </submittedName>
</protein>
<evidence type="ECO:0000313" key="2">
    <source>
        <dbReference type="Proteomes" id="UP000269221"/>
    </source>
</evidence>
<accession>A0A3M0IYV0</accession>
<proteinExistence type="predicted"/>
<name>A0A3M0IYV0_HIRRU</name>
<comment type="caution">
    <text evidence="1">The sequence shown here is derived from an EMBL/GenBank/DDBJ whole genome shotgun (WGS) entry which is preliminary data.</text>
</comment>
<dbReference type="Proteomes" id="UP000269221">
    <property type="component" value="Unassembled WGS sequence"/>
</dbReference>
<dbReference type="EMBL" id="QRBI01000208">
    <property type="protein sequence ID" value="RMB93728.1"/>
    <property type="molecule type" value="Genomic_DNA"/>
</dbReference>
<sequence length="80" mass="9302">MAFGSLPANPVMEMRYQVAAWPQAFDSLQEYPGRWAGDKRTEQENEWKIDWTTGPQLDHGVGWNLSKFTDDLKLMEESMH</sequence>
<reference evidence="1 2" key="1">
    <citation type="submission" date="2018-07" db="EMBL/GenBank/DDBJ databases">
        <title>A high quality draft genome assembly of the barn swallow (H. rustica rustica).</title>
        <authorList>
            <person name="Formenti G."/>
            <person name="Chiara M."/>
            <person name="Poveda L."/>
            <person name="Francoijs K.-J."/>
            <person name="Bonisoli-Alquati A."/>
            <person name="Canova L."/>
            <person name="Gianfranceschi L."/>
            <person name="Horner D.S."/>
            <person name="Saino N."/>
        </authorList>
    </citation>
    <scope>NUCLEOTIDE SEQUENCE [LARGE SCALE GENOMIC DNA]</scope>
    <source>
        <strain evidence="1">Chelidonia</strain>
        <tissue evidence="1">Blood</tissue>
    </source>
</reference>
<gene>
    <name evidence="1" type="ORF">DUI87_29959</name>
</gene>